<evidence type="ECO:0000259" key="10">
    <source>
        <dbReference type="Pfam" id="PF08264"/>
    </source>
</evidence>
<dbReference type="Pfam" id="PF08264">
    <property type="entry name" value="Anticodon_1"/>
    <property type="match status" value="1"/>
</dbReference>
<dbReference type="Gene3D" id="3.40.50.620">
    <property type="entry name" value="HUPs"/>
    <property type="match status" value="2"/>
</dbReference>
<comment type="domain">
    <text evidence="8">The C-terminal coiled-coil domain is crucial for aminoacylation activity.</text>
</comment>
<comment type="caution">
    <text evidence="12">The sequence shown here is derived from an EMBL/GenBank/DDBJ whole genome shotgun (WGS) entry which is preliminary data.</text>
</comment>
<dbReference type="InterPro" id="IPR009080">
    <property type="entry name" value="tRNAsynth_Ia_anticodon-bd"/>
</dbReference>
<dbReference type="HAMAP" id="MF_02004">
    <property type="entry name" value="Val_tRNA_synth_type1"/>
    <property type="match status" value="1"/>
</dbReference>
<dbReference type="InterPro" id="IPR001412">
    <property type="entry name" value="aa-tRNA-synth_I_CS"/>
</dbReference>
<evidence type="ECO:0000256" key="6">
    <source>
        <dbReference type="ARBA" id="ARBA00023146"/>
    </source>
</evidence>
<dbReference type="PRINTS" id="PR00986">
    <property type="entry name" value="TRNASYNTHVAL"/>
</dbReference>
<dbReference type="EMBL" id="JBAKIA010000005">
    <property type="protein sequence ID" value="MEJ8474357.1"/>
    <property type="molecule type" value="Genomic_DNA"/>
</dbReference>
<evidence type="ECO:0000256" key="5">
    <source>
        <dbReference type="ARBA" id="ARBA00022917"/>
    </source>
</evidence>
<dbReference type="Pfam" id="PF00133">
    <property type="entry name" value="tRNA-synt_1"/>
    <property type="match status" value="1"/>
</dbReference>
<keyword evidence="1 8" id="KW-0963">Cytoplasm</keyword>
<evidence type="ECO:0000259" key="9">
    <source>
        <dbReference type="Pfam" id="PF00133"/>
    </source>
</evidence>
<dbReference type="SUPFAM" id="SSF52374">
    <property type="entry name" value="Nucleotidylyl transferase"/>
    <property type="match status" value="1"/>
</dbReference>
<dbReference type="PROSITE" id="PS00178">
    <property type="entry name" value="AA_TRNA_LIGASE_I"/>
    <property type="match status" value="1"/>
</dbReference>
<evidence type="ECO:0000313" key="12">
    <source>
        <dbReference type="EMBL" id="MEJ8474357.1"/>
    </source>
</evidence>
<dbReference type="SUPFAM" id="SSF46589">
    <property type="entry name" value="tRNA-binding arm"/>
    <property type="match status" value="1"/>
</dbReference>
<dbReference type="SUPFAM" id="SSF50677">
    <property type="entry name" value="ValRS/IleRS/LeuRS editing domain"/>
    <property type="match status" value="1"/>
</dbReference>
<comment type="similarity">
    <text evidence="8">Belongs to the class-I aminoacyl-tRNA synthetase family. ValS type 1 subfamily.</text>
</comment>
<dbReference type="PANTHER" id="PTHR11946">
    <property type="entry name" value="VALYL-TRNA SYNTHETASES"/>
    <property type="match status" value="1"/>
</dbReference>
<dbReference type="GO" id="GO:0004832">
    <property type="term" value="F:valine-tRNA ligase activity"/>
    <property type="evidence" value="ECO:0007669"/>
    <property type="project" value="UniProtKB-EC"/>
</dbReference>
<dbReference type="InterPro" id="IPR014729">
    <property type="entry name" value="Rossmann-like_a/b/a_fold"/>
</dbReference>
<dbReference type="InterPro" id="IPR019499">
    <property type="entry name" value="Val-tRNA_synth_tRNA-bd"/>
</dbReference>
<name>A0ABU8TKA8_9HYPH</name>
<dbReference type="PANTHER" id="PTHR11946:SF93">
    <property type="entry name" value="VALINE--TRNA LIGASE, CHLOROPLASTIC_MITOCHONDRIAL 2"/>
    <property type="match status" value="1"/>
</dbReference>
<sequence>MLDKNYDAASVEPRIYETWEQAGAFKAGAGAKEGAETYSIVIPPPNVTGSLHMGHALNNTLQDILVRWKRMQGFDVLWQPGTDHAGIATQMVVERELMETQQPGRRQMGREAFVERVWEQKHKSEGTILGQLKRLGASCDWSRTEFTMSDNLSAAVRKVFVDLYNEGLIYKSKRLVNWDPKFETAISDLEVENIETDGHMWHFKYPLAGGETYEYLEKDEEGNVTLRETRDYISIATTRPETMLGDGAVAVHPSDERYASIVGKLCEIPVGPKEHRRLIPIITDLYPDPEFGSGAVKITGAHDFNDNGVAQRNRIPMYRLMDTQGAMRADGAPYDEEAAKAQAIIDGTEMTINEVDLINIVPEDLRGLDRFEARKRVIDQITAEGLAVMVPNDHPEIAWMKGKAPEWTIAGKAVIYKLGEDEEGPAELPMVESKKIMQPFGDRSKVVIEPMLTDQWFVDAKTLAAPALKAVQDGETKFVPGNWDKTYYNWLNDIQPWCISRQLWWGHQIPVWYDEEGNEYCALTEEAAVELAGGKALTRDEDVLDTWFSSALWPFSTMGWPSQTPELERYYKTDVLITGFDIIFFWVARMMMQGIHFMDEVPFHTVYINSIVVDKNGKKMSKSLGNVLDPLVLISEYGADATRFALVSQEVQGRRTLRMSDQAADGGQRFATKLWNAARFAEMNGCARVAGFDPATTRHTLNRWIATETGRCITEVTTALDELRFNDASGAVYRFVWNSFCDWYLELAKPIFIGDDEAAKAETRATAAWALDEILKVLHPFMPFLTEELWDRLGDEGTKADTLLMLSQWPAPKVSDNAAADEINWLVGLISEIRSVRAEMNIPAGAKVQLVICGANDTTKARISTHESAVLRLARAENITIAEAAPSGSAQIIVGEATVCLPLAGVIDHGAEKARLEKDAGKLQAEITKIEKKLTNPKFVEKAPDEVVAGEREKVTEAKGKLEKIQVALGRLAEIG</sequence>
<evidence type="ECO:0000256" key="1">
    <source>
        <dbReference type="ARBA" id="ARBA00022490"/>
    </source>
</evidence>
<keyword evidence="6 8" id="KW-0030">Aminoacyl-tRNA synthetase</keyword>
<evidence type="ECO:0000256" key="4">
    <source>
        <dbReference type="ARBA" id="ARBA00022840"/>
    </source>
</evidence>
<keyword evidence="4 8" id="KW-0067">ATP-binding</keyword>
<comment type="function">
    <text evidence="8">Catalyzes the attachment of valine to tRNA(Val). As ValRS can inadvertently accommodate and process structurally similar amino acids such as threonine, to avoid such errors, it has a 'posttransfer' editing activity that hydrolyzes mischarged Thr-tRNA(Val) in a tRNA-dependent manner.</text>
</comment>
<evidence type="ECO:0000256" key="2">
    <source>
        <dbReference type="ARBA" id="ARBA00022598"/>
    </source>
</evidence>
<dbReference type="Gene3D" id="3.90.740.10">
    <property type="entry name" value="Valyl/Leucyl/Isoleucyl-tRNA synthetase, editing domain"/>
    <property type="match status" value="1"/>
</dbReference>
<keyword evidence="8" id="KW-0175">Coiled coil</keyword>
<dbReference type="InterPro" id="IPR009008">
    <property type="entry name" value="Val/Leu/Ile-tRNA-synth_edit"/>
</dbReference>
<accession>A0ABU8TKA8</accession>
<evidence type="ECO:0000256" key="8">
    <source>
        <dbReference type="HAMAP-Rule" id="MF_02004"/>
    </source>
</evidence>
<dbReference type="InterPro" id="IPR010978">
    <property type="entry name" value="tRNA-bd_arm"/>
</dbReference>
<proteinExistence type="inferred from homology"/>
<evidence type="ECO:0000259" key="11">
    <source>
        <dbReference type="Pfam" id="PF10458"/>
    </source>
</evidence>
<dbReference type="InterPro" id="IPR002300">
    <property type="entry name" value="aa-tRNA-synth_Ia"/>
</dbReference>
<dbReference type="InterPro" id="IPR002303">
    <property type="entry name" value="Valyl-tRNA_ligase"/>
</dbReference>
<keyword evidence="2 8" id="KW-0436">Ligase</keyword>
<feature type="binding site" evidence="8">
    <location>
        <position position="622"/>
    </location>
    <ligand>
        <name>ATP</name>
        <dbReference type="ChEBI" id="CHEBI:30616"/>
    </ligand>
</feature>
<dbReference type="Gene3D" id="1.10.287.380">
    <property type="entry name" value="Valyl-tRNA synthetase, C-terminal domain"/>
    <property type="match status" value="1"/>
</dbReference>
<dbReference type="SUPFAM" id="SSF47323">
    <property type="entry name" value="Anticodon-binding domain of a subclass of class I aminoacyl-tRNA synthetases"/>
    <property type="match status" value="1"/>
</dbReference>
<dbReference type="InterPro" id="IPR013155">
    <property type="entry name" value="M/V/L/I-tRNA-synth_anticd-bd"/>
</dbReference>
<dbReference type="CDD" id="cd07962">
    <property type="entry name" value="Anticodon_Ia_Val"/>
    <property type="match status" value="1"/>
</dbReference>
<evidence type="ECO:0000256" key="7">
    <source>
        <dbReference type="ARBA" id="ARBA00047552"/>
    </source>
</evidence>
<keyword evidence="3 8" id="KW-0547">Nucleotide-binding</keyword>
<dbReference type="NCBIfam" id="NF004349">
    <property type="entry name" value="PRK05729.1"/>
    <property type="match status" value="1"/>
</dbReference>
<comment type="subunit">
    <text evidence="8">Monomer.</text>
</comment>
<feature type="short sequence motif" description="'KMSKS' region" evidence="8">
    <location>
        <begin position="619"/>
        <end position="623"/>
    </location>
</feature>
<evidence type="ECO:0000256" key="3">
    <source>
        <dbReference type="ARBA" id="ARBA00022741"/>
    </source>
</evidence>
<protein>
    <recommendedName>
        <fullName evidence="8">Valine--tRNA ligase</fullName>
        <ecNumber evidence="8">6.1.1.9</ecNumber>
    </recommendedName>
    <alternativeName>
        <fullName evidence="8">Valyl-tRNA synthetase</fullName>
        <shortName evidence="8">ValRS</shortName>
    </alternativeName>
</protein>
<dbReference type="Pfam" id="PF10458">
    <property type="entry name" value="Val_tRNA-synt_C"/>
    <property type="match status" value="1"/>
</dbReference>
<dbReference type="Gene3D" id="1.10.730.10">
    <property type="entry name" value="Isoleucyl-tRNA Synthetase, Domain 1"/>
    <property type="match status" value="1"/>
</dbReference>
<keyword evidence="5 8" id="KW-0648">Protein biosynthesis</keyword>
<dbReference type="Proteomes" id="UP001385499">
    <property type="component" value="Unassembled WGS sequence"/>
</dbReference>
<comment type="catalytic activity">
    <reaction evidence="7 8">
        <text>tRNA(Val) + L-valine + ATP = L-valyl-tRNA(Val) + AMP + diphosphate</text>
        <dbReference type="Rhea" id="RHEA:10704"/>
        <dbReference type="Rhea" id="RHEA-COMP:9672"/>
        <dbReference type="Rhea" id="RHEA-COMP:9708"/>
        <dbReference type="ChEBI" id="CHEBI:30616"/>
        <dbReference type="ChEBI" id="CHEBI:33019"/>
        <dbReference type="ChEBI" id="CHEBI:57762"/>
        <dbReference type="ChEBI" id="CHEBI:78442"/>
        <dbReference type="ChEBI" id="CHEBI:78537"/>
        <dbReference type="ChEBI" id="CHEBI:456215"/>
        <dbReference type="EC" id="6.1.1.9"/>
    </reaction>
</comment>
<dbReference type="InterPro" id="IPR033705">
    <property type="entry name" value="Anticodon_Ia_Val"/>
</dbReference>
<feature type="domain" description="Aminoacyl-tRNA synthetase class Ia" evidence="9">
    <location>
        <begin position="15"/>
        <end position="651"/>
    </location>
</feature>
<feature type="domain" description="Valyl-tRNA synthetase tRNA-binding arm" evidence="11">
    <location>
        <begin position="911"/>
        <end position="972"/>
    </location>
</feature>
<gene>
    <name evidence="8" type="primary">valS</name>
    <name evidence="12" type="ORF">V6575_09670</name>
</gene>
<reference evidence="12 13" key="1">
    <citation type="submission" date="2024-02" db="EMBL/GenBank/DDBJ databases">
        <title>Roseibium algae sp. nov., isolated from marine alga (Grateloupia sp.), showing potential in myo-inositol conversion.</title>
        <authorList>
            <person name="Wang Y."/>
        </authorList>
    </citation>
    <scope>NUCLEOTIDE SEQUENCE [LARGE SCALE GENOMIC DNA]</scope>
    <source>
        <strain evidence="12 13">H3510</strain>
    </source>
</reference>
<organism evidence="12 13">
    <name type="scientific">Roseibium algae</name>
    <dbReference type="NCBI Taxonomy" id="3123038"/>
    <lineage>
        <taxon>Bacteria</taxon>
        <taxon>Pseudomonadati</taxon>
        <taxon>Pseudomonadota</taxon>
        <taxon>Alphaproteobacteria</taxon>
        <taxon>Hyphomicrobiales</taxon>
        <taxon>Stappiaceae</taxon>
        <taxon>Roseibium</taxon>
    </lineage>
</organism>
<comment type="subcellular location">
    <subcellularLocation>
        <location evidence="8">Cytoplasm</location>
    </subcellularLocation>
</comment>
<dbReference type="RefSeq" id="WP_340274097.1">
    <property type="nucleotide sequence ID" value="NZ_JBAKIA010000005.1"/>
</dbReference>
<comment type="domain">
    <text evidence="8">ValRS has two distinct active sites: one for aminoacylation and one for editing. The misactivated threonine is translocated from the active site to the editing site.</text>
</comment>
<feature type="short sequence motif" description="'HIGH' region" evidence="8">
    <location>
        <begin position="45"/>
        <end position="55"/>
    </location>
</feature>
<dbReference type="InterPro" id="IPR037118">
    <property type="entry name" value="Val-tRNA_synth_C_sf"/>
</dbReference>
<evidence type="ECO:0000313" key="13">
    <source>
        <dbReference type="Proteomes" id="UP001385499"/>
    </source>
</evidence>
<dbReference type="EC" id="6.1.1.9" evidence="8"/>
<keyword evidence="13" id="KW-1185">Reference proteome</keyword>
<feature type="domain" description="Methionyl/Valyl/Leucyl/Isoleucyl-tRNA synthetase anticodon-binding" evidence="10">
    <location>
        <begin position="702"/>
        <end position="851"/>
    </location>
</feature>